<keyword evidence="2" id="KW-0830">Ubiquinone</keyword>
<dbReference type="Pfam" id="PF06983">
    <property type="entry name" value="3-dmu-9_3-mt"/>
    <property type="match status" value="1"/>
</dbReference>
<dbReference type="GO" id="GO:0008168">
    <property type="term" value="F:methyltransferase activity"/>
    <property type="evidence" value="ECO:0007669"/>
    <property type="project" value="UniProtKB-KW"/>
</dbReference>
<sequence length="145" mass="15954">MKIRQHLWFQHDMETAIELYTSLIPGSAAGWISSILTDNLNGPAGSVKFAGFTLGNRAYMGFEAGPFDRSEHSSSITVECATQDEADRLRYALGKSRPDDRGLVRDPWGIYWQFLVRPQAANAKVSAKSEQIGSVTATKKKFAAA</sequence>
<dbReference type="Gene3D" id="3.10.180.10">
    <property type="entry name" value="2,3-Dihydroxybiphenyl 1,2-Dioxygenase, domain 1"/>
    <property type="match status" value="1"/>
</dbReference>
<organism evidence="2 3">
    <name type="scientific">Rhizobium multihospitium</name>
    <dbReference type="NCBI Taxonomy" id="410764"/>
    <lineage>
        <taxon>Bacteria</taxon>
        <taxon>Pseudomonadati</taxon>
        <taxon>Pseudomonadota</taxon>
        <taxon>Alphaproteobacteria</taxon>
        <taxon>Hyphomicrobiales</taxon>
        <taxon>Rhizobiaceae</taxon>
        <taxon>Rhizobium/Agrobacterium group</taxon>
        <taxon>Rhizobium</taxon>
    </lineage>
</organism>
<keyword evidence="2" id="KW-0808">Transferase</keyword>
<dbReference type="EMBL" id="FMAG01000001">
    <property type="protein sequence ID" value="SCB15108.1"/>
    <property type="molecule type" value="Genomic_DNA"/>
</dbReference>
<name>A0A1C3UI32_9HYPH</name>
<dbReference type="InterPro" id="IPR009725">
    <property type="entry name" value="3_dmu_93_MTrfase"/>
</dbReference>
<proteinExistence type="predicted"/>
<keyword evidence="2" id="KW-0489">Methyltransferase</keyword>
<dbReference type="SUPFAM" id="SSF54593">
    <property type="entry name" value="Glyoxalase/Bleomycin resistance protein/Dihydroxybiphenyl dioxygenase"/>
    <property type="match status" value="1"/>
</dbReference>
<dbReference type="PIRSF" id="PIRSF021700">
    <property type="entry name" value="3_dmu_93_MTrfase"/>
    <property type="match status" value="1"/>
</dbReference>
<dbReference type="OrthoDB" id="9806473at2"/>
<evidence type="ECO:0000313" key="3">
    <source>
        <dbReference type="Proteomes" id="UP000199101"/>
    </source>
</evidence>
<accession>A0A1C3UI32</accession>
<keyword evidence="3" id="KW-1185">Reference proteome</keyword>
<dbReference type="InterPro" id="IPR029068">
    <property type="entry name" value="Glyas_Bleomycin-R_OHBP_Dase"/>
</dbReference>
<dbReference type="GO" id="GO:0032259">
    <property type="term" value="P:methylation"/>
    <property type="evidence" value="ECO:0007669"/>
    <property type="project" value="UniProtKB-KW"/>
</dbReference>
<gene>
    <name evidence="2" type="ORF">GA0061103_2246</name>
</gene>
<evidence type="ECO:0000313" key="2">
    <source>
        <dbReference type="EMBL" id="SCB15108.1"/>
    </source>
</evidence>
<feature type="domain" description="PhnB-like" evidence="1">
    <location>
        <begin position="2"/>
        <end position="114"/>
    </location>
</feature>
<dbReference type="Proteomes" id="UP000199101">
    <property type="component" value="Unassembled WGS sequence"/>
</dbReference>
<dbReference type="RefSeq" id="WP_092708016.1">
    <property type="nucleotide sequence ID" value="NZ_FMAG01000001.1"/>
</dbReference>
<dbReference type="AlphaFoldDB" id="A0A1C3UI32"/>
<protein>
    <submittedName>
        <fullName evidence="2">Glyoxalase superfamily enzyme, possibly 3-demethylubiquinone-9 3-methyltransferase</fullName>
    </submittedName>
</protein>
<dbReference type="STRING" id="410764.GA0061103_2246"/>
<evidence type="ECO:0000259" key="1">
    <source>
        <dbReference type="Pfam" id="PF06983"/>
    </source>
</evidence>
<reference evidence="3" key="1">
    <citation type="submission" date="2016-08" db="EMBL/GenBank/DDBJ databases">
        <authorList>
            <person name="Varghese N."/>
            <person name="Submissions Spin"/>
        </authorList>
    </citation>
    <scope>NUCLEOTIDE SEQUENCE [LARGE SCALE GENOMIC DNA]</scope>
    <source>
        <strain evidence="3">HAMBI 2975</strain>
    </source>
</reference>
<dbReference type="InterPro" id="IPR028973">
    <property type="entry name" value="PhnB-like"/>
</dbReference>